<dbReference type="RefSeq" id="WP_200355680.1">
    <property type="nucleotide sequence ID" value="NZ_JAENIL010000018.1"/>
</dbReference>
<keyword evidence="1" id="KW-0732">Signal</keyword>
<evidence type="ECO:0000313" key="3">
    <source>
        <dbReference type="EMBL" id="MBK1877465.1"/>
    </source>
</evidence>
<dbReference type="GO" id="GO:0016853">
    <property type="term" value="F:isomerase activity"/>
    <property type="evidence" value="ECO:0007669"/>
    <property type="project" value="UniProtKB-KW"/>
</dbReference>
<evidence type="ECO:0000313" key="4">
    <source>
        <dbReference type="Proteomes" id="UP000617628"/>
    </source>
</evidence>
<dbReference type="AlphaFoldDB" id="A0A934RTS2"/>
<dbReference type="PROSITE" id="PS51257">
    <property type="entry name" value="PROKAR_LIPOPROTEIN"/>
    <property type="match status" value="1"/>
</dbReference>
<reference evidence="3" key="1">
    <citation type="submission" date="2021-01" db="EMBL/GenBank/DDBJ databases">
        <title>Modified the classification status of verrucomicrobia.</title>
        <authorList>
            <person name="Feng X."/>
        </authorList>
    </citation>
    <scope>NUCLEOTIDE SEQUENCE</scope>
    <source>
        <strain evidence="3">KCTC 13126</strain>
    </source>
</reference>
<feature type="chain" id="PRO_5037389270" evidence="1">
    <location>
        <begin position="20"/>
        <end position="298"/>
    </location>
</feature>
<keyword evidence="3" id="KW-0413">Isomerase</keyword>
<name>A0A934RTS2_9BACT</name>
<comment type="caution">
    <text evidence="3">The sequence shown here is derived from an EMBL/GenBank/DDBJ whole genome shotgun (WGS) entry which is preliminary data.</text>
</comment>
<dbReference type="Gene3D" id="3.20.20.150">
    <property type="entry name" value="Divalent-metal-dependent TIM barrel enzymes"/>
    <property type="match status" value="1"/>
</dbReference>
<dbReference type="SUPFAM" id="SSF51658">
    <property type="entry name" value="Xylose isomerase-like"/>
    <property type="match status" value="1"/>
</dbReference>
<evidence type="ECO:0000256" key="1">
    <source>
        <dbReference type="SAM" id="SignalP"/>
    </source>
</evidence>
<sequence length="298" mass="32990">MKIVLPLALLLSVFTVSCIQEEVTGPVDFPLGTFNFDFARLGSDEASQIKELESIGYGGLVMNLTNPKELKTLQKYQAAVGDGAFNIYAAYVVVDFAKDLAVQDAYLDKVIQSLKQSESKLWVILRVRDGKTVEHEQIVNFLRSTAKRAKAGGTELVIYPHYSGNNPNNICLIESAEDAIPFVEEIGSDNLFISLHLCHEIKAGNGDRLDEVAAKIKPWLRLPSINGSDIDAVNEVQGWDRGIQPLTQGNYDASKLLSALNSVGYEGPVILHTWGLQDEAADHHHTSYDRFQEMLKEQ</sequence>
<protein>
    <submittedName>
        <fullName evidence="3">Sugar phosphate isomerase/epimerase</fullName>
    </submittedName>
</protein>
<proteinExistence type="predicted"/>
<keyword evidence="4" id="KW-1185">Reference proteome</keyword>
<organism evidence="3 4">
    <name type="scientific">Pelagicoccus mobilis</name>
    <dbReference type="NCBI Taxonomy" id="415221"/>
    <lineage>
        <taxon>Bacteria</taxon>
        <taxon>Pseudomonadati</taxon>
        <taxon>Verrucomicrobiota</taxon>
        <taxon>Opitutia</taxon>
        <taxon>Puniceicoccales</taxon>
        <taxon>Pelagicoccaceae</taxon>
        <taxon>Pelagicoccus</taxon>
    </lineage>
</organism>
<dbReference type="Pfam" id="PF01261">
    <property type="entry name" value="AP_endonuc_2"/>
    <property type="match status" value="1"/>
</dbReference>
<dbReference type="InterPro" id="IPR013022">
    <property type="entry name" value="Xyl_isomerase-like_TIM-brl"/>
</dbReference>
<evidence type="ECO:0000259" key="2">
    <source>
        <dbReference type="Pfam" id="PF01261"/>
    </source>
</evidence>
<feature type="domain" description="Xylose isomerase-like TIM barrel" evidence="2">
    <location>
        <begin position="133"/>
        <end position="283"/>
    </location>
</feature>
<dbReference type="Proteomes" id="UP000617628">
    <property type="component" value="Unassembled WGS sequence"/>
</dbReference>
<accession>A0A934RTS2</accession>
<feature type="signal peptide" evidence="1">
    <location>
        <begin position="1"/>
        <end position="19"/>
    </location>
</feature>
<gene>
    <name evidence="3" type="ORF">JIN87_11350</name>
</gene>
<dbReference type="EMBL" id="JAENIL010000018">
    <property type="protein sequence ID" value="MBK1877465.1"/>
    <property type="molecule type" value="Genomic_DNA"/>
</dbReference>
<dbReference type="InterPro" id="IPR036237">
    <property type="entry name" value="Xyl_isomerase-like_sf"/>
</dbReference>